<dbReference type="InterPro" id="IPR014747">
    <property type="entry name" value="Bac_photo_RC_H_C"/>
</dbReference>
<protein>
    <submittedName>
        <fullName evidence="1">PRC-barrel domain containing protein</fullName>
    </submittedName>
</protein>
<evidence type="ECO:0000313" key="2">
    <source>
        <dbReference type="Proteomes" id="UP001596066"/>
    </source>
</evidence>
<dbReference type="Proteomes" id="UP001596066">
    <property type="component" value="Unassembled WGS sequence"/>
</dbReference>
<keyword evidence="2" id="KW-1185">Reference proteome</keyword>
<proteinExistence type="predicted"/>
<dbReference type="Gene3D" id="3.90.50.10">
    <property type="entry name" value="Photosynthetic Reaction Center, subunit H, domain 2"/>
    <property type="match status" value="1"/>
</dbReference>
<accession>A0ABW0V788</accession>
<reference evidence="2" key="1">
    <citation type="journal article" date="2019" name="Int. J. Syst. Evol. Microbiol.">
        <title>The Global Catalogue of Microorganisms (GCM) 10K type strain sequencing project: providing services to taxonomists for standard genome sequencing and annotation.</title>
        <authorList>
            <consortium name="The Broad Institute Genomics Platform"/>
            <consortium name="The Broad Institute Genome Sequencing Center for Infectious Disease"/>
            <person name="Wu L."/>
            <person name="Ma J."/>
        </authorList>
    </citation>
    <scope>NUCLEOTIDE SEQUENCE [LARGE SCALE GENOMIC DNA]</scope>
    <source>
        <strain evidence="2">CGMCC 4.1622</strain>
    </source>
</reference>
<comment type="caution">
    <text evidence="1">The sequence shown here is derived from an EMBL/GenBank/DDBJ whole genome shotgun (WGS) entry which is preliminary data.</text>
</comment>
<organism evidence="1 2">
    <name type="scientific">Kitasatospora cinereorecta</name>
    <dbReference type="NCBI Taxonomy" id="285560"/>
    <lineage>
        <taxon>Bacteria</taxon>
        <taxon>Bacillati</taxon>
        <taxon>Actinomycetota</taxon>
        <taxon>Actinomycetes</taxon>
        <taxon>Kitasatosporales</taxon>
        <taxon>Streptomycetaceae</taxon>
        <taxon>Kitasatospora</taxon>
    </lineage>
</organism>
<evidence type="ECO:0000313" key="1">
    <source>
        <dbReference type="EMBL" id="MFC5641557.1"/>
    </source>
</evidence>
<sequence length="115" mass="12653">MSDRWGYSPESRYTPGTSLTGYKVEASDGHIGKVDDATDDIGSAHIVVNCKPWLIGKHVMLPAGTITRVDRDGETIHVNRTKEQIKGAPEYDPDTHRADTGYREGVATYYGSQGR</sequence>
<dbReference type="SUPFAM" id="SSF50346">
    <property type="entry name" value="PRC-barrel domain"/>
    <property type="match status" value="1"/>
</dbReference>
<dbReference type="InterPro" id="IPR011033">
    <property type="entry name" value="PRC_barrel-like_sf"/>
</dbReference>
<dbReference type="EMBL" id="JBHSOC010000012">
    <property type="protein sequence ID" value="MFC5641557.1"/>
    <property type="molecule type" value="Genomic_DNA"/>
</dbReference>
<gene>
    <name evidence="1" type="ORF">ACFPZF_09325</name>
</gene>
<dbReference type="RefSeq" id="WP_346146206.1">
    <property type="nucleotide sequence ID" value="NZ_BAAAUA010000026.1"/>
</dbReference>
<name>A0ABW0V788_9ACTN</name>